<dbReference type="RefSeq" id="WP_180285258.1">
    <property type="nucleotide sequence ID" value="NZ_JABFDB010000027.1"/>
</dbReference>
<keyword evidence="7 9" id="KW-0472">Membrane</keyword>
<evidence type="ECO:0000256" key="8">
    <source>
        <dbReference type="ARBA" id="ARBA00038436"/>
    </source>
</evidence>
<keyword evidence="5 9" id="KW-0812">Transmembrane</keyword>
<evidence type="ECO:0000313" key="12">
    <source>
        <dbReference type="Proteomes" id="UP000584642"/>
    </source>
</evidence>
<dbReference type="Proteomes" id="UP000584642">
    <property type="component" value="Unassembled WGS sequence"/>
</dbReference>
<gene>
    <name evidence="11" type="ORF">HND93_27620</name>
</gene>
<keyword evidence="4 9" id="KW-0997">Cell inner membrane</keyword>
<evidence type="ECO:0000256" key="2">
    <source>
        <dbReference type="ARBA" id="ARBA00022448"/>
    </source>
</evidence>
<evidence type="ECO:0000259" key="10">
    <source>
        <dbReference type="Pfam" id="PF04290"/>
    </source>
</evidence>
<comment type="function">
    <text evidence="9">Part of the tripartite ATP-independent periplasmic (TRAP) transport system.</text>
</comment>
<dbReference type="PANTHER" id="PTHR35011:SF2">
    <property type="entry name" value="2,3-DIKETO-L-GULONATE TRAP TRANSPORTER SMALL PERMEASE PROTEIN YIAM"/>
    <property type="match status" value="1"/>
</dbReference>
<comment type="subcellular location">
    <subcellularLocation>
        <location evidence="1 9">Cell inner membrane</location>
        <topology evidence="1 9">Multi-pass membrane protein</topology>
    </subcellularLocation>
</comment>
<evidence type="ECO:0000256" key="9">
    <source>
        <dbReference type="RuleBase" id="RU369079"/>
    </source>
</evidence>
<feature type="transmembrane region" description="Helical" evidence="9">
    <location>
        <begin position="50"/>
        <end position="66"/>
    </location>
</feature>
<sequence length="164" mass="17520">MAEPVPAVLRAVERVVDGLAVTLFLMMFALVLASVVTRAFGEPLVWGDELTRYLFVWIALLGWAVAMRRGSHIAIGNIVALLPAPVRLGFELAAGAGVLVLAAVLARNGLTLVERNLDIETVTLFFPFAVVYAAVPVAALLLALETLRRMAASVLAFRAGSLRP</sequence>
<feature type="transmembrane region" description="Helical" evidence="9">
    <location>
        <begin position="78"/>
        <end position="104"/>
    </location>
</feature>
<dbReference type="PANTHER" id="PTHR35011">
    <property type="entry name" value="2,3-DIKETO-L-GULONATE TRAP TRANSPORTER SMALL PERMEASE PROTEIN YIAM"/>
    <property type="match status" value="1"/>
</dbReference>
<evidence type="ECO:0000256" key="5">
    <source>
        <dbReference type="ARBA" id="ARBA00022692"/>
    </source>
</evidence>
<evidence type="ECO:0000256" key="4">
    <source>
        <dbReference type="ARBA" id="ARBA00022519"/>
    </source>
</evidence>
<feature type="transmembrane region" description="Helical" evidence="9">
    <location>
        <begin position="124"/>
        <end position="144"/>
    </location>
</feature>
<dbReference type="Pfam" id="PF04290">
    <property type="entry name" value="DctQ"/>
    <property type="match status" value="1"/>
</dbReference>
<dbReference type="EMBL" id="JABFDB010000027">
    <property type="protein sequence ID" value="NYZ23486.1"/>
    <property type="molecule type" value="Genomic_DNA"/>
</dbReference>
<evidence type="ECO:0000256" key="3">
    <source>
        <dbReference type="ARBA" id="ARBA00022475"/>
    </source>
</evidence>
<comment type="caution">
    <text evidence="11">The sequence shown here is derived from an EMBL/GenBank/DDBJ whole genome shotgun (WGS) entry which is preliminary data.</text>
</comment>
<dbReference type="InterPro" id="IPR007387">
    <property type="entry name" value="TRAP_DctQ"/>
</dbReference>
<evidence type="ECO:0000256" key="6">
    <source>
        <dbReference type="ARBA" id="ARBA00022989"/>
    </source>
</evidence>
<reference evidence="11 12" key="1">
    <citation type="submission" date="2020-05" db="EMBL/GenBank/DDBJ databases">
        <title>Azospirillum oleiclasticum sp. nov, a nitrogen-fixing and heavy crude oil-emulsifying bacterium isolated from the crude oil of Yumen Oilfield.</title>
        <authorList>
            <person name="Wu D."/>
            <person name="Cai M."/>
            <person name="Zhang X."/>
        </authorList>
    </citation>
    <scope>NUCLEOTIDE SEQUENCE [LARGE SCALE GENOMIC DNA]</scope>
    <source>
        <strain evidence="11 12">ROY-1-1-2</strain>
    </source>
</reference>
<comment type="subunit">
    <text evidence="9">The complex comprises the extracytoplasmic solute receptor protein and the two transmembrane proteins.</text>
</comment>
<proteinExistence type="inferred from homology"/>
<keyword evidence="12" id="KW-1185">Reference proteome</keyword>
<dbReference type="InterPro" id="IPR055348">
    <property type="entry name" value="DctQ"/>
</dbReference>
<protein>
    <recommendedName>
        <fullName evidence="9">TRAP transporter small permease protein</fullName>
    </recommendedName>
</protein>
<accession>A0ABX2TGM3</accession>
<feature type="domain" description="Tripartite ATP-independent periplasmic transporters DctQ component" evidence="10">
    <location>
        <begin position="27"/>
        <end position="152"/>
    </location>
</feature>
<keyword evidence="6 9" id="KW-1133">Transmembrane helix</keyword>
<evidence type="ECO:0000256" key="1">
    <source>
        <dbReference type="ARBA" id="ARBA00004429"/>
    </source>
</evidence>
<name>A0ABX2TGM3_9PROT</name>
<evidence type="ECO:0000313" key="11">
    <source>
        <dbReference type="EMBL" id="NYZ23486.1"/>
    </source>
</evidence>
<keyword evidence="3" id="KW-1003">Cell membrane</keyword>
<evidence type="ECO:0000256" key="7">
    <source>
        <dbReference type="ARBA" id="ARBA00023136"/>
    </source>
</evidence>
<keyword evidence="2 9" id="KW-0813">Transport</keyword>
<organism evidence="11 12">
    <name type="scientific">Azospirillum oleiclasticum</name>
    <dbReference type="NCBI Taxonomy" id="2735135"/>
    <lineage>
        <taxon>Bacteria</taxon>
        <taxon>Pseudomonadati</taxon>
        <taxon>Pseudomonadota</taxon>
        <taxon>Alphaproteobacteria</taxon>
        <taxon>Rhodospirillales</taxon>
        <taxon>Azospirillaceae</taxon>
        <taxon>Azospirillum</taxon>
    </lineage>
</organism>
<comment type="similarity">
    <text evidence="8 9">Belongs to the TRAP transporter small permease family.</text>
</comment>
<feature type="transmembrane region" description="Helical" evidence="9">
    <location>
        <begin position="19"/>
        <end position="38"/>
    </location>
</feature>